<evidence type="ECO:0000313" key="1">
    <source>
        <dbReference type="EMBL" id="KAK7274632.1"/>
    </source>
</evidence>
<organism evidence="1 2">
    <name type="scientific">Crotalaria pallida</name>
    <name type="common">Smooth rattlebox</name>
    <name type="synonym">Crotalaria striata</name>
    <dbReference type="NCBI Taxonomy" id="3830"/>
    <lineage>
        <taxon>Eukaryota</taxon>
        <taxon>Viridiplantae</taxon>
        <taxon>Streptophyta</taxon>
        <taxon>Embryophyta</taxon>
        <taxon>Tracheophyta</taxon>
        <taxon>Spermatophyta</taxon>
        <taxon>Magnoliopsida</taxon>
        <taxon>eudicotyledons</taxon>
        <taxon>Gunneridae</taxon>
        <taxon>Pentapetalae</taxon>
        <taxon>rosids</taxon>
        <taxon>fabids</taxon>
        <taxon>Fabales</taxon>
        <taxon>Fabaceae</taxon>
        <taxon>Papilionoideae</taxon>
        <taxon>50 kb inversion clade</taxon>
        <taxon>genistoids sensu lato</taxon>
        <taxon>core genistoids</taxon>
        <taxon>Crotalarieae</taxon>
        <taxon>Crotalaria</taxon>
    </lineage>
</organism>
<keyword evidence="2" id="KW-1185">Reference proteome</keyword>
<dbReference type="Proteomes" id="UP001372338">
    <property type="component" value="Unassembled WGS sequence"/>
</dbReference>
<protein>
    <submittedName>
        <fullName evidence="1">Uncharacterized protein</fullName>
    </submittedName>
</protein>
<proteinExistence type="predicted"/>
<gene>
    <name evidence="1" type="ORF">RIF29_15728</name>
</gene>
<comment type="caution">
    <text evidence="1">The sequence shown here is derived from an EMBL/GenBank/DDBJ whole genome shotgun (WGS) entry which is preliminary data.</text>
</comment>
<name>A0AAN9FDN0_CROPI</name>
<dbReference type="EMBL" id="JAYWIO010000003">
    <property type="protein sequence ID" value="KAK7274632.1"/>
    <property type="molecule type" value="Genomic_DNA"/>
</dbReference>
<evidence type="ECO:0000313" key="2">
    <source>
        <dbReference type="Proteomes" id="UP001372338"/>
    </source>
</evidence>
<accession>A0AAN9FDN0</accession>
<reference evidence="1 2" key="1">
    <citation type="submission" date="2024-01" db="EMBL/GenBank/DDBJ databases">
        <title>The genomes of 5 underutilized Papilionoideae crops provide insights into root nodulation and disease resistanc.</title>
        <authorList>
            <person name="Yuan L."/>
        </authorList>
    </citation>
    <scope>NUCLEOTIDE SEQUENCE [LARGE SCALE GENOMIC DNA]</scope>
    <source>
        <strain evidence="1">ZHUSHIDOU_FW_LH</strain>
        <tissue evidence="1">Leaf</tissue>
    </source>
</reference>
<sequence>MVMERALAMASSSHFLLDSFSGVASRIPHCVVLSFGSGDANCFSRLVLITVGGGREANHVLLHDEGRLHVSDWVHSEGVLLGFDGKLWGV</sequence>
<dbReference type="AlphaFoldDB" id="A0AAN9FDN0"/>